<dbReference type="OrthoDB" id="191686at2759"/>
<dbReference type="PANTHER" id="PTHR23055:SF60">
    <property type="entry name" value="CALAXIN"/>
    <property type="match status" value="1"/>
</dbReference>
<dbReference type="InterPro" id="IPR028846">
    <property type="entry name" value="Recoverin"/>
</dbReference>
<dbReference type="PROSITE" id="PS50222">
    <property type="entry name" value="EF_HAND_2"/>
    <property type="match status" value="3"/>
</dbReference>
<feature type="domain" description="EF-hand" evidence="4">
    <location>
        <begin position="141"/>
        <end position="176"/>
    </location>
</feature>
<organism evidence="5">
    <name type="scientific">Lepeophtheirus salmonis</name>
    <name type="common">Salmon louse</name>
    <name type="synonym">Caligus salmonis</name>
    <dbReference type="NCBI Taxonomy" id="72036"/>
    <lineage>
        <taxon>Eukaryota</taxon>
        <taxon>Metazoa</taxon>
        <taxon>Ecdysozoa</taxon>
        <taxon>Arthropoda</taxon>
        <taxon>Crustacea</taxon>
        <taxon>Multicrustacea</taxon>
        <taxon>Hexanauplia</taxon>
        <taxon>Copepoda</taxon>
        <taxon>Siphonostomatoida</taxon>
        <taxon>Caligidae</taxon>
        <taxon>Lepeophtheirus</taxon>
    </lineage>
</organism>
<dbReference type="SUPFAM" id="SSF47473">
    <property type="entry name" value="EF-hand"/>
    <property type="match status" value="1"/>
</dbReference>
<evidence type="ECO:0000256" key="1">
    <source>
        <dbReference type="ARBA" id="ARBA00022723"/>
    </source>
</evidence>
<evidence type="ECO:0000256" key="3">
    <source>
        <dbReference type="ARBA" id="ARBA00022837"/>
    </source>
</evidence>
<keyword evidence="2" id="KW-0677">Repeat</keyword>
<dbReference type="PRINTS" id="PR00450">
    <property type="entry name" value="RECOVERIN"/>
</dbReference>
<sequence>LGVILRKQQNKLIESLKKKSHFGTEQIESLLNLYRKCSDGTDKMDRNQFREFLHHVFQMTDDIILDRIYKYFDMDNDGIIGREEWVLGLSVFLKGTPQEHIRYCFHIYDLNGDDCITKEEMLTMLKTSLGRQIIDEDPDEGVKDLIEMTLRKLDVDKDGRVSFSDWQESVEADSLMLEAFGPCLPSRRSGEDFLHKLENNAFL</sequence>
<name>A0A0K2TH41_LEPSM</name>
<dbReference type="EMBL" id="HACA01007460">
    <property type="protein sequence ID" value="CDW24821.1"/>
    <property type="molecule type" value="Transcribed_RNA"/>
</dbReference>
<keyword evidence="3" id="KW-0106">Calcium</keyword>
<accession>A0A0K2TH41</accession>
<dbReference type="PROSITE" id="PS00018">
    <property type="entry name" value="EF_HAND_1"/>
    <property type="match status" value="3"/>
</dbReference>
<dbReference type="AlphaFoldDB" id="A0A0K2TH41"/>
<evidence type="ECO:0000256" key="2">
    <source>
        <dbReference type="ARBA" id="ARBA00022737"/>
    </source>
</evidence>
<evidence type="ECO:0000259" key="4">
    <source>
        <dbReference type="PROSITE" id="PS50222"/>
    </source>
</evidence>
<dbReference type="CDD" id="cd00051">
    <property type="entry name" value="EFh"/>
    <property type="match status" value="2"/>
</dbReference>
<feature type="non-terminal residue" evidence="5">
    <location>
        <position position="1"/>
    </location>
</feature>
<dbReference type="SMART" id="SM00054">
    <property type="entry name" value="EFh"/>
    <property type="match status" value="3"/>
</dbReference>
<dbReference type="Pfam" id="PF13499">
    <property type="entry name" value="EF-hand_7"/>
    <property type="match status" value="1"/>
</dbReference>
<reference evidence="5" key="1">
    <citation type="submission" date="2014-05" db="EMBL/GenBank/DDBJ databases">
        <authorList>
            <person name="Chronopoulou M."/>
        </authorList>
    </citation>
    <scope>NUCLEOTIDE SEQUENCE</scope>
    <source>
        <tissue evidence="5">Whole organism</tissue>
    </source>
</reference>
<proteinExistence type="predicted"/>
<dbReference type="InterPro" id="IPR018247">
    <property type="entry name" value="EF_Hand_1_Ca_BS"/>
</dbReference>
<dbReference type="PANTHER" id="PTHR23055">
    <property type="entry name" value="CALCIUM BINDING PROTEINS"/>
    <property type="match status" value="1"/>
</dbReference>
<dbReference type="GO" id="GO:0005509">
    <property type="term" value="F:calcium ion binding"/>
    <property type="evidence" value="ECO:0007669"/>
    <property type="project" value="InterPro"/>
</dbReference>
<dbReference type="InterPro" id="IPR002048">
    <property type="entry name" value="EF_hand_dom"/>
</dbReference>
<dbReference type="Gene3D" id="1.10.238.10">
    <property type="entry name" value="EF-hand"/>
    <property type="match status" value="1"/>
</dbReference>
<protein>
    <recommendedName>
        <fullName evidence="4">EF-hand domain-containing protein</fullName>
    </recommendedName>
</protein>
<feature type="domain" description="EF-hand" evidence="4">
    <location>
        <begin position="96"/>
        <end position="131"/>
    </location>
</feature>
<keyword evidence="1" id="KW-0479">Metal-binding</keyword>
<dbReference type="Pfam" id="PF13202">
    <property type="entry name" value="EF-hand_5"/>
    <property type="match status" value="1"/>
</dbReference>
<evidence type="ECO:0000313" key="5">
    <source>
        <dbReference type="EMBL" id="CDW24821.1"/>
    </source>
</evidence>
<dbReference type="InterPro" id="IPR011992">
    <property type="entry name" value="EF-hand-dom_pair"/>
</dbReference>
<feature type="domain" description="EF-hand" evidence="4">
    <location>
        <begin position="60"/>
        <end position="95"/>
    </location>
</feature>